<evidence type="ECO:0000313" key="1">
    <source>
        <dbReference type="EMBL" id="SHL54634.1"/>
    </source>
</evidence>
<accession>A0A1M7BI67</accession>
<dbReference type="Proteomes" id="UP000184386">
    <property type="component" value="Unassembled WGS sequence"/>
</dbReference>
<name>A0A1M7BI67_9FIRM</name>
<sequence length="84" mass="9664">MKRHADGGYFPPSVFFLNYKPHIFRTGDFQQSHTVSAWRKFVETDDDQGGCFGVLLRENPYSTKTAENVTGRQNSVYPLFGLMR</sequence>
<reference evidence="1 2" key="1">
    <citation type="submission" date="2016-11" db="EMBL/GenBank/DDBJ databases">
        <authorList>
            <person name="Jaros S."/>
            <person name="Januszkiewicz K."/>
            <person name="Wedrychowicz H."/>
        </authorList>
    </citation>
    <scope>NUCLEOTIDE SEQUENCE [LARGE SCALE GENOMIC DNA]</scope>
    <source>
        <strain evidence="1 2">DSM 15929</strain>
    </source>
</reference>
<proteinExistence type="predicted"/>
<organism evidence="1 2">
    <name type="scientific">Anaerocolumna jejuensis DSM 15929</name>
    <dbReference type="NCBI Taxonomy" id="1121322"/>
    <lineage>
        <taxon>Bacteria</taxon>
        <taxon>Bacillati</taxon>
        <taxon>Bacillota</taxon>
        <taxon>Clostridia</taxon>
        <taxon>Lachnospirales</taxon>
        <taxon>Lachnospiraceae</taxon>
        <taxon>Anaerocolumna</taxon>
    </lineage>
</organism>
<dbReference type="EMBL" id="FRAC01000037">
    <property type="protein sequence ID" value="SHL54634.1"/>
    <property type="molecule type" value="Genomic_DNA"/>
</dbReference>
<dbReference type="RefSeq" id="WP_073280042.1">
    <property type="nucleotide sequence ID" value="NZ_FRAC01000037.1"/>
</dbReference>
<protein>
    <submittedName>
        <fullName evidence="1">Uncharacterized protein</fullName>
    </submittedName>
</protein>
<evidence type="ECO:0000313" key="2">
    <source>
        <dbReference type="Proteomes" id="UP000184386"/>
    </source>
</evidence>
<keyword evidence="2" id="KW-1185">Reference proteome</keyword>
<dbReference type="STRING" id="1121322.SAMN02745136_05131"/>
<dbReference type="AlphaFoldDB" id="A0A1M7BI67"/>
<gene>
    <name evidence="1" type="ORF">SAMN02745136_05131</name>
</gene>